<feature type="transmembrane region" description="Helical" evidence="8">
    <location>
        <begin position="321"/>
        <end position="342"/>
    </location>
</feature>
<evidence type="ECO:0000256" key="5">
    <source>
        <dbReference type="ARBA" id="ARBA00022692"/>
    </source>
</evidence>
<dbReference type="PANTHER" id="PTHR23502">
    <property type="entry name" value="MAJOR FACILITATOR SUPERFAMILY"/>
    <property type="match status" value="1"/>
</dbReference>
<feature type="transmembrane region" description="Helical" evidence="8">
    <location>
        <begin position="62"/>
        <end position="82"/>
    </location>
</feature>
<feature type="transmembrane region" description="Helical" evidence="8">
    <location>
        <begin position="232"/>
        <end position="253"/>
    </location>
</feature>
<dbReference type="InterPro" id="IPR020846">
    <property type="entry name" value="MFS_dom"/>
</dbReference>
<organism evidence="10 11">
    <name type="scientific">Ilumatobacter coccineus (strain NBRC 103263 / KCTC 29153 / YM16-304)</name>
    <dbReference type="NCBI Taxonomy" id="1313172"/>
    <lineage>
        <taxon>Bacteria</taxon>
        <taxon>Bacillati</taxon>
        <taxon>Actinomycetota</taxon>
        <taxon>Acidimicrobiia</taxon>
        <taxon>Acidimicrobiales</taxon>
        <taxon>Ilumatobacteraceae</taxon>
        <taxon>Ilumatobacter</taxon>
    </lineage>
</organism>
<feature type="transmembrane region" description="Helical" evidence="8">
    <location>
        <begin position="179"/>
        <end position="198"/>
    </location>
</feature>
<keyword evidence="7 8" id="KW-0472">Membrane</keyword>
<gene>
    <name evidence="10" type="ORF">YM304_35750</name>
</gene>
<evidence type="ECO:0000256" key="4">
    <source>
        <dbReference type="ARBA" id="ARBA00022475"/>
    </source>
</evidence>
<feature type="transmembrane region" description="Helical" evidence="8">
    <location>
        <begin position="91"/>
        <end position="110"/>
    </location>
</feature>
<feature type="transmembrane region" description="Helical" evidence="8">
    <location>
        <begin position="148"/>
        <end position="167"/>
    </location>
</feature>
<dbReference type="PANTHER" id="PTHR23502:SF132">
    <property type="entry name" value="POLYAMINE TRANSPORTER 2-RELATED"/>
    <property type="match status" value="1"/>
</dbReference>
<dbReference type="GO" id="GO:0042910">
    <property type="term" value="F:xenobiotic transmembrane transporter activity"/>
    <property type="evidence" value="ECO:0007669"/>
    <property type="project" value="InterPro"/>
</dbReference>
<dbReference type="EMBL" id="AP012057">
    <property type="protein sequence ID" value="BAN03889.1"/>
    <property type="molecule type" value="Genomic_DNA"/>
</dbReference>
<keyword evidence="5 8" id="KW-0812">Transmembrane</keyword>
<proteinExistence type="inferred from homology"/>
<evidence type="ECO:0000256" key="8">
    <source>
        <dbReference type="SAM" id="Phobius"/>
    </source>
</evidence>
<accession>A0A6C7EFE2</accession>
<keyword evidence="4" id="KW-1003">Cell membrane</keyword>
<dbReference type="InterPro" id="IPR036259">
    <property type="entry name" value="MFS_trans_sf"/>
</dbReference>
<evidence type="ECO:0000256" key="1">
    <source>
        <dbReference type="ARBA" id="ARBA00004651"/>
    </source>
</evidence>
<dbReference type="Proteomes" id="UP000011863">
    <property type="component" value="Chromosome"/>
</dbReference>
<dbReference type="PROSITE" id="PS50850">
    <property type="entry name" value="MFS"/>
    <property type="match status" value="1"/>
</dbReference>
<feature type="transmembrane region" description="Helical" evidence="8">
    <location>
        <begin position="354"/>
        <end position="375"/>
    </location>
</feature>
<keyword evidence="3" id="KW-0813">Transport</keyword>
<comment type="subcellular location">
    <subcellularLocation>
        <location evidence="1">Cell membrane</location>
        <topology evidence="1">Multi-pass membrane protein</topology>
    </subcellularLocation>
</comment>
<name>A0A6C7EFE2_ILUCY</name>
<feature type="transmembrane region" description="Helical" evidence="8">
    <location>
        <begin position="265"/>
        <end position="281"/>
    </location>
</feature>
<reference evidence="10 11" key="1">
    <citation type="journal article" date="2013" name="Int. J. Syst. Evol. Microbiol.">
        <title>Ilumatobacter nonamiense sp. nov. and Ilumatobacter coccineum sp. nov., isolated from seashore sand.</title>
        <authorList>
            <person name="Matsumoto A."/>
            <person name="Kasai H."/>
            <person name="Matsuo Y."/>
            <person name="Shizuri Y."/>
            <person name="Ichikawa N."/>
            <person name="Fujita N."/>
            <person name="Omura S."/>
            <person name="Takahashi Y."/>
        </authorList>
    </citation>
    <scope>NUCLEOTIDE SEQUENCE [LARGE SCALE GENOMIC DNA]</scope>
    <source>
        <strain evidence="11">NBRC 103263 / KCTC 29153 / YM16-304</strain>
    </source>
</reference>
<dbReference type="GO" id="GO:1990961">
    <property type="term" value="P:xenobiotic detoxification by transmembrane export across the plasma membrane"/>
    <property type="evidence" value="ECO:0007669"/>
    <property type="project" value="InterPro"/>
</dbReference>
<feature type="domain" description="Major facilitator superfamily (MFS) profile" evidence="9">
    <location>
        <begin position="23"/>
        <end position="412"/>
    </location>
</feature>
<dbReference type="GO" id="GO:0005886">
    <property type="term" value="C:plasma membrane"/>
    <property type="evidence" value="ECO:0007669"/>
    <property type="project" value="UniProtKB-SubCell"/>
</dbReference>
<keyword evidence="6 8" id="KW-1133">Transmembrane helix</keyword>
<evidence type="ECO:0000256" key="2">
    <source>
        <dbReference type="ARBA" id="ARBA00006236"/>
    </source>
</evidence>
<dbReference type="KEGG" id="aym:YM304_35750"/>
<dbReference type="SUPFAM" id="SSF103473">
    <property type="entry name" value="MFS general substrate transporter"/>
    <property type="match status" value="1"/>
</dbReference>
<feature type="transmembrane region" description="Helical" evidence="8">
    <location>
        <begin position="21"/>
        <end position="42"/>
    </location>
</feature>
<protein>
    <submittedName>
        <fullName evidence="10">Putative drug resistance transporter</fullName>
    </submittedName>
</protein>
<evidence type="ECO:0000313" key="10">
    <source>
        <dbReference type="EMBL" id="BAN03889.1"/>
    </source>
</evidence>
<feature type="transmembrane region" description="Helical" evidence="8">
    <location>
        <begin position="387"/>
        <end position="406"/>
    </location>
</feature>
<sequence>MARTRRYGAAVNGSTTQRTERSVIAFLAFIGILMAFGVDAALPAFDELSESFDLEARNLSPAITGTVYFVGMALGQVVYGVLGDRFGRRPILLIGIGVYALGALVSAIAPNLEVLLAARFVWGLGASAPTVLRMAIARDLFDGDRMARVVSTVAAVFLLGPIIVPIAGEGILLVGSWRLVFGAALVLASIAFVWTLRFGETLADEHRRTLRFGPFVEALEAVVRTSSTRWSILSMAFFTGSFFVWLGSAQVILDQVYDRDSQFTIFFGLSGVGMAIALMSNGRLIDRFGIRYLAVRASVAFVVVAAIGTIAAVAADGVPSLWVWFGWACVANALNMILGPMSSAIAMEPMGDKAGMASALLGLTQLGGGAILAAIVDARIDATVTPMVVGALVYGAAGLGCMVLAVRSPVTD</sequence>
<dbReference type="InterPro" id="IPR011701">
    <property type="entry name" value="MFS"/>
</dbReference>
<dbReference type="InterPro" id="IPR004812">
    <property type="entry name" value="Efflux_drug-R_Bcr/CmlA"/>
</dbReference>
<feature type="transmembrane region" description="Helical" evidence="8">
    <location>
        <begin position="116"/>
        <end position="136"/>
    </location>
</feature>
<evidence type="ECO:0000256" key="7">
    <source>
        <dbReference type="ARBA" id="ARBA00023136"/>
    </source>
</evidence>
<dbReference type="Pfam" id="PF07690">
    <property type="entry name" value="MFS_1"/>
    <property type="match status" value="1"/>
</dbReference>
<dbReference type="Gene3D" id="1.20.1720.10">
    <property type="entry name" value="Multidrug resistance protein D"/>
    <property type="match status" value="1"/>
</dbReference>
<evidence type="ECO:0000313" key="11">
    <source>
        <dbReference type="Proteomes" id="UP000011863"/>
    </source>
</evidence>
<dbReference type="AlphaFoldDB" id="A0A6C7EFE2"/>
<evidence type="ECO:0000259" key="9">
    <source>
        <dbReference type="PROSITE" id="PS50850"/>
    </source>
</evidence>
<dbReference type="NCBIfam" id="TIGR00710">
    <property type="entry name" value="efflux_Bcr_CflA"/>
    <property type="match status" value="1"/>
</dbReference>
<keyword evidence="11" id="KW-1185">Reference proteome</keyword>
<evidence type="ECO:0000256" key="3">
    <source>
        <dbReference type="ARBA" id="ARBA00022448"/>
    </source>
</evidence>
<feature type="transmembrane region" description="Helical" evidence="8">
    <location>
        <begin position="293"/>
        <end position="315"/>
    </location>
</feature>
<evidence type="ECO:0000256" key="6">
    <source>
        <dbReference type="ARBA" id="ARBA00022989"/>
    </source>
</evidence>
<dbReference type="OrthoDB" id="9814303at2"/>
<comment type="similarity">
    <text evidence="2">Belongs to the major facilitator superfamily. Bcr/CmlA family.</text>
</comment>